<name>A0A0S4J4W7_BODSA</name>
<keyword evidence="3" id="KW-1185">Reference proteome</keyword>
<dbReference type="OrthoDB" id="256665at2759"/>
<accession>A0A0S4J4W7</accession>
<feature type="transmembrane region" description="Helical" evidence="1">
    <location>
        <begin position="183"/>
        <end position="205"/>
    </location>
</feature>
<dbReference type="VEuPathDB" id="TriTrypDB:BSAL_76165"/>
<gene>
    <name evidence="2" type="ORF">BSAL_76165</name>
</gene>
<proteinExistence type="predicted"/>
<reference evidence="3" key="1">
    <citation type="submission" date="2015-09" db="EMBL/GenBank/DDBJ databases">
        <authorList>
            <consortium name="Pathogen Informatics"/>
        </authorList>
    </citation>
    <scope>NUCLEOTIDE SEQUENCE [LARGE SCALE GENOMIC DNA]</scope>
    <source>
        <strain evidence="3">Lake Konstanz</strain>
    </source>
</reference>
<evidence type="ECO:0000313" key="2">
    <source>
        <dbReference type="EMBL" id="CUG23502.1"/>
    </source>
</evidence>
<evidence type="ECO:0000313" key="3">
    <source>
        <dbReference type="Proteomes" id="UP000051952"/>
    </source>
</evidence>
<dbReference type="EMBL" id="CYKH01000711">
    <property type="protein sequence ID" value="CUG23502.1"/>
    <property type="molecule type" value="Genomic_DNA"/>
</dbReference>
<dbReference type="AlphaFoldDB" id="A0A0S4J4W7"/>
<dbReference type="Proteomes" id="UP000051952">
    <property type="component" value="Unassembled WGS sequence"/>
</dbReference>
<keyword evidence="1" id="KW-1133">Transmembrane helix</keyword>
<evidence type="ECO:0000256" key="1">
    <source>
        <dbReference type="SAM" id="Phobius"/>
    </source>
</evidence>
<sequence length="218" mass="24845">MSIRLLTTSSELMTCASHRSTNTLMMGFGSATRLSSLRGLKYSPYDGLRKRPSQSPAMRKEDEKFVFPTTLKSGRYEQKGTIAQKLYKGPAQAASDSAAADTRFFRKLEDYREIQENDPYAKLFGDTKATAKTRLNAWQRQFEEENANVELPYERTNVLAKTAPNWFVRYFVNLRDRGGANSLSHLVIFLLFVGSILALVTYFLYTPPDKARPTMELR</sequence>
<organism evidence="2 3">
    <name type="scientific">Bodo saltans</name>
    <name type="common">Flagellated protozoan</name>
    <dbReference type="NCBI Taxonomy" id="75058"/>
    <lineage>
        <taxon>Eukaryota</taxon>
        <taxon>Discoba</taxon>
        <taxon>Euglenozoa</taxon>
        <taxon>Kinetoplastea</taxon>
        <taxon>Metakinetoplastina</taxon>
        <taxon>Eubodonida</taxon>
        <taxon>Bodonidae</taxon>
        <taxon>Bodo</taxon>
    </lineage>
</organism>
<protein>
    <submittedName>
        <fullName evidence="2">Transmembrane protein, putative</fullName>
    </submittedName>
</protein>
<dbReference type="OMA" id="ADRRFFQ"/>
<keyword evidence="1 2" id="KW-0812">Transmembrane</keyword>
<keyword evidence="1" id="KW-0472">Membrane</keyword>